<gene>
    <name evidence="1" type="ORF">Tci_900805</name>
</gene>
<dbReference type="AlphaFoldDB" id="A0A699V645"/>
<evidence type="ECO:0000313" key="1">
    <source>
        <dbReference type="EMBL" id="GFD28836.1"/>
    </source>
</evidence>
<name>A0A699V645_TANCI</name>
<accession>A0A699V645</accession>
<sequence>ASRRSCSARIMGRDNALSDFSASSVAMPRRAPSVPVSSSNCRFIVTSCAWYGHPLRTVSPASAGKLQSGVAEECRKPATRQLEAGPARRIRKALHGRAARVPAPGACGGQGDLSSGTADLQCPEFNAAG</sequence>
<feature type="non-terminal residue" evidence="1">
    <location>
        <position position="1"/>
    </location>
</feature>
<dbReference type="EMBL" id="BKCJ011389072">
    <property type="protein sequence ID" value="GFD28836.1"/>
    <property type="molecule type" value="Genomic_DNA"/>
</dbReference>
<protein>
    <submittedName>
        <fullName evidence="1">Uncharacterized protein</fullName>
    </submittedName>
</protein>
<proteinExistence type="predicted"/>
<organism evidence="1">
    <name type="scientific">Tanacetum cinerariifolium</name>
    <name type="common">Dalmatian daisy</name>
    <name type="synonym">Chrysanthemum cinerariifolium</name>
    <dbReference type="NCBI Taxonomy" id="118510"/>
    <lineage>
        <taxon>Eukaryota</taxon>
        <taxon>Viridiplantae</taxon>
        <taxon>Streptophyta</taxon>
        <taxon>Embryophyta</taxon>
        <taxon>Tracheophyta</taxon>
        <taxon>Spermatophyta</taxon>
        <taxon>Magnoliopsida</taxon>
        <taxon>eudicotyledons</taxon>
        <taxon>Gunneridae</taxon>
        <taxon>Pentapetalae</taxon>
        <taxon>asterids</taxon>
        <taxon>campanulids</taxon>
        <taxon>Asterales</taxon>
        <taxon>Asteraceae</taxon>
        <taxon>Asteroideae</taxon>
        <taxon>Anthemideae</taxon>
        <taxon>Anthemidinae</taxon>
        <taxon>Tanacetum</taxon>
    </lineage>
</organism>
<reference evidence="1" key="1">
    <citation type="journal article" date="2019" name="Sci. Rep.">
        <title>Draft genome of Tanacetum cinerariifolium, the natural source of mosquito coil.</title>
        <authorList>
            <person name="Yamashiro T."/>
            <person name="Shiraishi A."/>
            <person name="Satake H."/>
            <person name="Nakayama K."/>
        </authorList>
    </citation>
    <scope>NUCLEOTIDE SEQUENCE</scope>
</reference>
<comment type="caution">
    <text evidence="1">The sequence shown here is derived from an EMBL/GenBank/DDBJ whole genome shotgun (WGS) entry which is preliminary data.</text>
</comment>